<dbReference type="AlphaFoldDB" id="A0A8S0TEQ8"/>
<evidence type="ECO:0000256" key="1">
    <source>
        <dbReference type="SAM" id="Coils"/>
    </source>
</evidence>
<sequence>MAFHVRSNSLPSKSHPGIANVENHICRLKSSKETSVSASSICTKLASLRNLHEDINNLIQFPSLQKVLVNENRAIDLLDGSLKLIDMCEIARDVIFLTKESVQELESSLRRNRGIDAYKTSRKQIDKMVKKCIKNLKSFNPCCTPLLNEDSNLKAIASMFREGFSVLKSALTIFASKQKTWSLVSKFTHSSLVHSQMEEESNDQELYAMNIHKLQKDMDTLSVQNVMKQLMESEMTIQELEENLESFFQSLVKTRVSLLNVISD</sequence>
<gene>
    <name evidence="2" type="ORF">OLEA9_A027419</name>
</gene>
<dbReference type="EMBL" id="CACTIH010005830">
    <property type="protein sequence ID" value="CAA3002327.1"/>
    <property type="molecule type" value="Genomic_DNA"/>
</dbReference>
<dbReference type="PANTHER" id="PTHR33070:SF129">
    <property type="entry name" value="DUF241 DOMAIN PROTEIN"/>
    <property type="match status" value="1"/>
</dbReference>
<evidence type="ECO:0000313" key="3">
    <source>
        <dbReference type="Proteomes" id="UP000594638"/>
    </source>
</evidence>
<dbReference type="Pfam" id="PF03087">
    <property type="entry name" value="BPS1"/>
    <property type="match status" value="1"/>
</dbReference>
<name>A0A8S0TEQ8_OLEEU</name>
<comment type="caution">
    <text evidence="2">The sequence shown here is derived from an EMBL/GenBank/DDBJ whole genome shotgun (WGS) entry which is preliminary data.</text>
</comment>
<protein>
    <submittedName>
        <fullName evidence="2">Uncharacterized protein</fullName>
    </submittedName>
</protein>
<dbReference type="Gramene" id="OE9A027419T1">
    <property type="protein sequence ID" value="OE9A027419C1"/>
    <property type="gene ID" value="OE9A027419"/>
</dbReference>
<dbReference type="InterPro" id="IPR004320">
    <property type="entry name" value="BPS1_pln"/>
</dbReference>
<dbReference type="Proteomes" id="UP000594638">
    <property type="component" value="Unassembled WGS sequence"/>
</dbReference>
<feature type="coiled-coil region" evidence="1">
    <location>
        <begin position="223"/>
        <end position="250"/>
    </location>
</feature>
<dbReference type="GO" id="GO:0048364">
    <property type="term" value="P:root development"/>
    <property type="evidence" value="ECO:0007669"/>
    <property type="project" value="InterPro"/>
</dbReference>
<accession>A0A8S0TEQ8</accession>
<organism evidence="2 3">
    <name type="scientific">Olea europaea subsp. europaea</name>
    <dbReference type="NCBI Taxonomy" id="158383"/>
    <lineage>
        <taxon>Eukaryota</taxon>
        <taxon>Viridiplantae</taxon>
        <taxon>Streptophyta</taxon>
        <taxon>Embryophyta</taxon>
        <taxon>Tracheophyta</taxon>
        <taxon>Spermatophyta</taxon>
        <taxon>Magnoliopsida</taxon>
        <taxon>eudicotyledons</taxon>
        <taxon>Gunneridae</taxon>
        <taxon>Pentapetalae</taxon>
        <taxon>asterids</taxon>
        <taxon>lamiids</taxon>
        <taxon>Lamiales</taxon>
        <taxon>Oleaceae</taxon>
        <taxon>Oleeae</taxon>
        <taxon>Olea</taxon>
    </lineage>
</organism>
<dbReference type="OrthoDB" id="899310at2759"/>
<keyword evidence="3" id="KW-1185">Reference proteome</keyword>
<dbReference type="PANTHER" id="PTHR33070">
    <property type="entry name" value="OS06G0725500 PROTEIN"/>
    <property type="match status" value="1"/>
</dbReference>
<proteinExistence type="predicted"/>
<dbReference type="GO" id="GO:0048367">
    <property type="term" value="P:shoot system development"/>
    <property type="evidence" value="ECO:0007669"/>
    <property type="project" value="InterPro"/>
</dbReference>
<keyword evidence="1" id="KW-0175">Coiled coil</keyword>
<reference evidence="2 3" key="1">
    <citation type="submission" date="2019-12" db="EMBL/GenBank/DDBJ databases">
        <authorList>
            <person name="Alioto T."/>
            <person name="Alioto T."/>
            <person name="Gomez Garrido J."/>
        </authorList>
    </citation>
    <scope>NUCLEOTIDE SEQUENCE [LARGE SCALE GENOMIC DNA]</scope>
</reference>
<evidence type="ECO:0000313" key="2">
    <source>
        <dbReference type="EMBL" id="CAA3002327.1"/>
    </source>
</evidence>